<name>A0A7J9LYX4_GOSSC</name>
<sequence>MKQIQKLNQHQKQKIEVPPSLSKRKFEGKHLPKGRAYGETLRHGEEEEGEKEGNDDEVGDHMHDDTPIPYFDEFKEAFVPKRPSTKGVVFCNLDEISYIVVRPIEYTKRLQEEMTRERWSLSHPFRDCTIFLSFNKEVDDLDLPSHTLMTVREVLKPPNFIVKHIGDNV</sequence>
<feature type="region of interest" description="Disordered" evidence="1">
    <location>
        <begin position="1"/>
        <end position="66"/>
    </location>
</feature>
<comment type="caution">
    <text evidence="2">The sequence shown here is derived from an EMBL/GenBank/DDBJ whole genome shotgun (WGS) entry which is preliminary data.</text>
</comment>
<dbReference type="AlphaFoldDB" id="A0A7J9LYX4"/>
<protein>
    <submittedName>
        <fullName evidence="2">Uncharacterized protein</fullName>
    </submittedName>
</protein>
<organism evidence="2 3">
    <name type="scientific">Gossypium schwendimanii</name>
    <name type="common">Cotton</name>
    <dbReference type="NCBI Taxonomy" id="34291"/>
    <lineage>
        <taxon>Eukaryota</taxon>
        <taxon>Viridiplantae</taxon>
        <taxon>Streptophyta</taxon>
        <taxon>Embryophyta</taxon>
        <taxon>Tracheophyta</taxon>
        <taxon>Spermatophyta</taxon>
        <taxon>Magnoliopsida</taxon>
        <taxon>eudicotyledons</taxon>
        <taxon>Gunneridae</taxon>
        <taxon>Pentapetalae</taxon>
        <taxon>rosids</taxon>
        <taxon>malvids</taxon>
        <taxon>Malvales</taxon>
        <taxon>Malvaceae</taxon>
        <taxon>Malvoideae</taxon>
        <taxon>Gossypium</taxon>
    </lineage>
</organism>
<reference evidence="2 3" key="1">
    <citation type="journal article" date="2019" name="Genome Biol. Evol.">
        <title>Insights into the evolution of the New World diploid cottons (Gossypium, subgenus Houzingenia) based on genome sequencing.</title>
        <authorList>
            <person name="Grover C.E."/>
            <person name="Arick M.A. 2nd"/>
            <person name="Thrash A."/>
            <person name="Conover J.L."/>
            <person name="Sanders W.S."/>
            <person name="Peterson D.G."/>
            <person name="Frelichowski J.E."/>
            <person name="Scheffler J.A."/>
            <person name="Scheffler B.E."/>
            <person name="Wendel J.F."/>
        </authorList>
    </citation>
    <scope>NUCLEOTIDE SEQUENCE [LARGE SCALE GENOMIC DNA]</scope>
    <source>
        <strain evidence="2">1</strain>
        <tissue evidence="2">Leaf</tissue>
    </source>
</reference>
<dbReference type="Proteomes" id="UP000593576">
    <property type="component" value="Unassembled WGS sequence"/>
</dbReference>
<dbReference type="EMBL" id="JABFAF010000008">
    <property type="protein sequence ID" value="MBA0863993.1"/>
    <property type="molecule type" value="Genomic_DNA"/>
</dbReference>
<feature type="compositionally biased region" description="Acidic residues" evidence="1">
    <location>
        <begin position="46"/>
        <end position="58"/>
    </location>
</feature>
<evidence type="ECO:0000313" key="2">
    <source>
        <dbReference type="EMBL" id="MBA0863993.1"/>
    </source>
</evidence>
<evidence type="ECO:0000313" key="3">
    <source>
        <dbReference type="Proteomes" id="UP000593576"/>
    </source>
</evidence>
<proteinExistence type="predicted"/>
<gene>
    <name evidence="2" type="ORF">Goshw_028387</name>
</gene>
<evidence type="ECO:0000256" key="1">
    <source>
        <dbReference type="SAM" id="MobiDB-lite"/>
    </source>
</evidence>
<accession>A0A7J9LYX4</accession>
<keyword evidence="3" id="KW-1185">Reference proteome</keyword>
<dbReference type="OrthoDB" id="10306997at2759"/>
<feature type="compositionally biased region" description="Polar residues" evidence="1">
    <location>
        <begin position="1"/>
        <end position="10"/>
    </location>
</feature>